<reference evidence="4" key="2">
    <citation type="submission" date="2020-09" db="EMBL/GenBank/DDBJ databases">
        <authorList>
            <person name="Sun Q."/>
            <person name="Kim S."/>
        </authorList>
    </citation>
    <scope>NUCLEOTIDE SEQUENCE</scope>
    <source>
        <strain evidence="4">KCTC 32437</strain>
    </source>
</reference>
<comment type="caution">
    <text evidence="4">The sequence shown here is derived from an EMBL/GenBank/DDBJ whole genome shotgun (WGS) entry which is preliminary data.</text>
</comment>
<accession>A0A918S9G4</accession>
<dbReference type="PROSITE" id="PS51186">
    <property type="entry name" value="GNAT"/>
    <property type="match status" value="1"/>
</dbReference>
<feature type="domain" description="N-acetyltransferase" evidence="3">
    <location>
        <begin position="1"/>
        <end position="103"/>
    </location>
</feature>
<keyword evidence="1" id="KW-0808">Transferase</keyword>
<proteinExistence type="predicted"/>
<evidence type="ECO:0000256" key="1">
    <source>
        <dbReference type="ARBA" id="ARBA00022679"/>
    </source>
</evidence>
<dbReference type="Gene3D" id="3.40.630.30">
    <property type="match status" value="1"/>
</dbReference>
<evidence type="ECO:0000256" key="2">
    <source>
        <dbReference type="ARBA" id="ARBA00023315"/>
    </source>
</evidence>
<dbReference type="GO" id="GO:0016747">
    <property type="term" value="F:acyltransferase activity, transferring groups other than amino-acyl groups"/>
    <property type="evidence" value="ECO:0007669"/>
    <property type="project" value="InterPro"/>
</dbReference>
<evidence type="ECO:0000259" key="3">
    <source>
        <dbReference type="PROSITE" id="PS51186"/>
    </source>
</evidence>
<evidence type="ECO:0000313" key="4">
    <source>
        <dbReference type="EMBL" id="GHA31399.1"/>
    </source>
</evidence>
<keyword evidence="2" id="KW-0012">Acyltransferase</keyword>
<dbReference type="NCBIfam" id="NF043067">
    <property type="entry name" value="AAC_6p_group_E"/>
    <property type="match status" value="1"/>
</dbReference>
<evidence type="ECO:0000313" key="5">
    <source>
        <dbReference type="Proteomes" id="UP000646579"/>
    </source>
</evidence>
<reference evidence="4" key="1">
    <citation type="journal article" date="2014" name="Int. J. Syst. Evol. Microbiol.">
        <title>Complete genome sequence of Corynebacterium casei LMG S-19264T (=DSM 44701T), isolated from a smear-ripened cheese.</title>
        <authorList>
            <consortium name="US DOE Joint Genome Institute (JGI-PGF)"/>
            <person name="Walter F."/>
            <person name="Albersmeier A."/>
            <person name="Kalinowski J."/>
            <person name="Ruckert C."/>
        </authorList>
    </citation>
    <scope>NUCLEOTIDE SEQUENCE</scope>
    <source>
        <strain evidence="4">KCTC 32437</strain>
    </source>
</reference>
<sequence>MLALVEGAHRGFAEVSLRHDYVNGCDTTPVAFLEGIYVAPEARGRGAARALVAAAEAWAGGRNCREFASDVSIENTASAAMHMALGFEETERVVFFVKKLCAD</sequence>
<dbReference type="PANTHER" id="PTHR43877">
    <property type="entry name" value="AMINOALKYLPHOSPHONATE N-ACETYLTRANSFERASE-RELATED-RELATED"/>
    <property type="match status" value="1"/>
</dbReference>
<name>A0A918S9G4_9HYPH</name>
<dbReference type="SUPFAM" id="SSF55729">
    <property type="entry name" value="Acyl-CoA N-acyltransferases (Nat)"/>
    <property type="match status" value="1"/>
</dbReference>
<protein>
    <recommendedName>
        <fullName evidence="3">N-acetyltransferase domain-containing protein</fullName>
    </recommendedName>
</protein>
<dbReference type="InterPro" id="IPR016181">
    <property type="entry name" value="Acyl_CoA_acyltransferase"/>
</dbReference>
<dbReference type="InterPro" id="IPR000182">
    <property type="entry name" value="GNAT_dom"/>
</dbReference>
<keyword evidence="5" id="KW-1185">Reference proteome</keyword>
<dbReference type="Pfam" id="PF00583">
    <property type="entry name" value="Acetyltransf_1"/>
    <property type="match status" value="1"/>
</dbReference>
<dbReference type="Proteomes" id="UP000646579">
    <property type="component" value="Unassembled WGS sequence"/>
</dbReference>
<dbReference type="AlphaFoldDB" id="A0A918S9G4"/>
<gene>
    <name evidence="4" type="ORF">GCM10007989_29300</name>
</gene>
<dbReference type="InterPro" id="IPR050832">
    <property type="entry name" value="Bact_Acetyltransf"/>
</dbReference>
<dbReference type="EMBL" id="BMZE01000003">
    <property type="protein sequence ID" value="GHA31399.1"/>
    <property type="molecule type" value="Genomic_DNA"/>
</dbReference>
<organism evidence="4 5">
    <name type="scientific">Devosia pacifica</name>
    <dbReference type="NCBI Taxonomy" id="1335967"/>
    <lineage>
        <taxon>Bacteria</taxon>
        <taxon>Pseudomonadati</taxon>
        <taxon>Pseudomonadota</taxon>
        <taxon>Alphaproteobacteria</taxon>
        <taxon>Hyphomicrobiales</taxon>
        <taxon>Devosiaceae</taxon>
        <taxon>Devosia</taxon>
    </lineage>
</organism>